<comment type="similarity">
    <text evidence="1">Belongs to the leucine-binding protein family.</text>
</comment>
<proteinExistence type="inferred from homology"/>
<evidence type="ECO:0000259" key="5">
    <source>
        <dbReference type="Pfam" id="PF13458"/>
    </source>
</evidence>
<evidence type="ECO:0000313" key="7">
    <source>
        <dbReference type="Proteomes" id="UP001198571"/>
    </source>
</evidence>
<gene>
    <name evidence="6" type="ORF">H0485_13190</name>
</gene>
<feature type="signal peptide" evidence="4">
    <location>
        <begin position="1"/>
        <end position="21"/>
    </location>
</feature>
<evidence type="ECO:0000256" key="1">
    <source>
        <dbReference type="ARBA" id="ARBA00010062"/>
    </source>
</evidence>
<keyword evidence="7" id="KW-1185">Reference proteome</keyword>
<dbReference type="Gene3D" id="3.40.50.2300">
    <property type="match status" value="2"/>
</dbReference>
<dbReference type="CDD" id="cd06345">
    <property type="entry name" value="PBP1_ABC_ligand_binding-like"/>
    <property type="match status" value="1"/>
</dbReference>
<dbReference type="PANTHER" id="PTHR30483">
    <property type="entry name" value="LEUCINE-SPECIFIC-BINDING PROTEIN"/>
    <property type="match status" value="1"/>
</dbReference>
<dbReference type="Pfam" id="PF13458">
    <property type="entry name" value="Peripla_BP_6"/>
    <property type="match status" value="1"/>
</dbReference>
<protein>
    <submittedName>
        <fullName evidence="6">ABC transporter substrate-binding protein</fullName>
    </submittedName>
</protein>
<dbReference type="InterPro" id="IPR028081">
    <property type="entry name" value="Leu-bd"/>
</dbReference>
<evidence type="ECO:0000313" key="6">
    <source>
        <dbReference type="EMBL" id="MCB5410952.1"/>
    </source>
</evidence>
<evidence type="ECO:0000256" key="2">
    <source>
        <dbReference type="ARBA" id="ARBA00022729"/>
    </source>
</evidence>
<feature type="chain" id="PRO_5045837314" evidence="4">
    <location>
        <begin position="22"/>
        <end position="402"/>
    </location>
</feature>
<evidence type="ECO:0000256" key="4">
    <source>
        <dbReference type="SAM" id="SignalP"/>
    </source>
</evidence>
<organism evidence="6 7">
    <name type="scientific">Pseudogemmobacter faecipullorum</name>
    <dbReference type="NCBI Taxonomy" id="2755041"/>
    <lineage>
        <taxon>Bacteria</taxon>
        <taxon>Pseudomonadati</taxon>
        <taxon>Pseudomonadota</taxon>
        <taxon>Alphaproteobacteria</taxon>
        <taxon>Rhodobacterales</taxon>
        <taxon>Paracoccaceae</taxon>
        <taxon>Pseudogemmobacter</taxon>
    </lineage>
</organism>
<name>A0ABS8CNK5_9RHOB</name>
<dbReference type="InterPro" id="IPR051010">
    <property type="entry name" value="BCAA_transport"/>
</dbReference>
<accession>A0ABS8CNK5</accession>
<feature type="domain" description="Leucine-binding protein" evidence="5">
    <location>
        <begin position="25"/>
        <end position="354"/>
    </location>
</feature>
<keyword evidence="3" id="KW-0029">Amino-acid transport</keyword>
<keyword evidence="2 4" id="KW-0732">Signal</keyword>
<dbReference type="RefSeq" id="WP_226936291.1">
    <property type="nucleotide sequence ID" value="NZ_JACDXX010000011.1"/>
</dbReference>
<keyword evidence="3" id="KW-0813">Transport</keyword>
<dbReference type="Proteomes" id="UP001198571">
    <property type="component" value="Unassembled WGS sequence"/>
</dbReference>
<comment type="caution">
    <text evidence="6">The sequence shown here is derived from an EMBL/GenBank/DDBJ whole genome shotgun (WGS) entry which is preliminary data.</text>
</comment>
<reference evidence="6 7" key="1">
    <citation type="submission" date="2020-07" db="EMBL/GenBank/DDBJ databases">
        <title>Pseudogemmobacter sp. nov., isolated from poultry manure in Taiwan.</title>
        <authorList>
            <person name="Lin S.-Y."/>
            <person name="Tang Y.-S."/>
            <person name="Young C.-C."/>
        </authorList>
    </citation>
    <scope>NUCLEOTIDE SEQUENCE [LARGE SCALE GENOMIC DNA]</scope>
    <source>
        <strain evidence="6 7">CC-YST710</strain>
    </source>
</reference>
<sequence length="402" mass="42446">MKRLTSLVTAAALLAGSASYAQEAIKIGGLAPLSPPGGVQTGQSLRDGMILAIEELNAAGGLLGRPLELVVEDTAGTPEKGIAAFERLASKEGVVAVTGEAHSVVCTAVTPLAEKYNLAFVAGECWSDEVTAAKKPQVFRLTVANSLVYSVAADWVKEAGFKNIAVIAENSDWGFGVIDVFTQNLKDSGASVISFTGENSTTDFTPQLLELRRADPKPDLIVAGYTGSALLLLLKQAADLGLAPSAETAIFSAGSDALEPEFWTVMGDKGVHVIANPAGLPGRPDTEKARKFSADYEARFGRPANAVSMEGYDGIMVIAEAIRAKNSVESDAIQAGLRDTNWEGPRGVISFSQESEPAWKSQQWLGVPIFVIQYTEPNQSPSDAAVLWPPAEKTVEETVLKP</sequence>
<evidence type="ECO:0000256" key="3">
    <source>
        <dbReference type="ARBA" id="ARBA00022970"/>
    </source>
</evidence>
<dbReference type="SUPFAM" id="SSF53822">
    <property type="entry name" value="Periplasmic binding protein-like I"/>
    <property type="match status" value="1"/>
</dbReference>
<dbReference type="PANTHER" id="PTHR30483:SF6">
    <property type="entry name" value="PERIPLASMIC BINDING PROTEIN OF ABC TRANSPORTER FOR NATURAL AMINO ACIDS"/>
    <property type="match status" value="1"/>
</dbReference>
<dbReference type="EMBL" id="JACDXX010000011">
    <property type="protein sequence ID" value="MCB5410952.1"/>
    <property type="molecule type" value="Genomic_DNA"/>
</dbReference>
<dbReference type="InterPro" id="IPR028082">
    <property type="entry name" value="Peripla_BP_I"/>
</dbReference>